<comment type="caution">
    <text evidence="3">The sequence shown here is derived from an EMBL/GenBank/DDBJ whole genome shotgun (WGS) entry which is preliminary data.</text>
</comment>
<name>A0A4S4APY3_9RHOO</name>
<protein>
    <submittedName>
        <fullName evidence="3">DUF3426 domain-containing protein</fullName>
    </submittedName>
</protein>
<dbReference type="AlphaFoldDB" id="A0A4S4APY3"/>
<evidence type="ECO:0000259" key="2">
    <source>
        <dbReference type="Pfam" id="PF13717"/>
    </source>
</evidence>
<organism evidence="3 4">
    <name type="scientific">Pseudothauera rhizosphaerae</name>
    <dbReference type="NCBI Taxonomy" id="2565932"/>
    <lineage>
        <taxon>Bacteria</taxon>
        <taxon>Pseudomonadati</taxon>
        <taxon>Pseudomonadota</taxon>
        <taxon>Betaproteobacteria</taxon>
        <taxon>Rhodocyclales</taxon>
        <taxon>Zoogloeaceae</taxon>
        <taxon>Pseudothauera</taxon>
    </lineage>
</organism>
<evidence type="ECO:0000313" key="3">
    <source>
        <dbReference type="EMBL" id="THF61783.1"/>
    </source>
</evidence>
<feature type="domain" description="Zinc finger/thioredoxin putative" evidence="2">
    <location>
        <begin position="2"/>
        <end position="37"/>
    </location>
</feature>
<dbReference type="Proteomes" id="UP000307956">
    <property type="component" value="Unassembled WGS sequence"/>
</dbReference>
<dbReference type="Pfam" id="PF13717">
    <property type="entry name" value="Zn_ribbon_4"/>
    <property type="match status" value="1"/>
</dbReference>
<gene>
    <name evidence="3" type="ORF">E6O51_09875</name>
</gene>
<dbReference type="NCBIfam" id="TIGR02098">
    <property type="entry name" value="MJ0042_CXXC"/>
    <property type="match status" value="1"/>
</dbReference>
<evidence type="ECO:0000313" key="4">
    <source>
        <dbReference type="Proteomes" id="UP000307956"/>
    </source>
</evidence>
<dbReference type="EMBL" id="SSOD01000006">
    <property type="protein sequence ID" value="THF61783.1"/>
    <property type="molecule type" value="Genomic_DNA"/>
</dbReference>
<dbReference type="InterPro" id="IPR021834">
    <property type="entry name" value="DUF3426"/>
</dbReference>
<sequence length="371" mass="40516">MMFARCPACLTLFRVRPEQLGARRGEVRCGHCFNRFNALDHLVTEAGERIAPETVLAPPDVSPAAPPASVDIPAAADAQAPAEHAEAADGASLDFDIPEVWRSPRERLRAAAEEPLAEPAPEAAPEAEFVALEEDAAGEPDYEPSPDFGRAEPTIARAFAEAPADDTTAEDAPPPSGQADVELPPNWTSTADEDAEDAERLDALYGSPTASAGRRWLWGLGVGILLGALAVQSAYLFRQEITRSLPVLRPFYLAACAQFGCTLPLPRDAERIGIDASDLQSDPRAPWRYVLHATVRNRAEYVQEWPHLELTLTDARDRPLVRRVLDPFEWAHAETAKLRAGFPAGREQVVELHFDAPGLEAVGYRVYIFYP</sequence>
<evidence type="ECO:0000256" key="1">
    <source>
        <dbReference type="SAM" id="MobiDB-lite"/>
    </source>
</evidence>
<proteinExistence type="predicted"/>
<dbReference type="RefSeq" id="WP_136384856.1">
    <property type="nucleotide sequence ID" value="NZ_SSOD01000006.1"/>
</dbReference>
<keyword evidence="4" id="KW-1185">Reference proteome</keyword>
<reference evidence="3 4" key="1">
    <citation type="submission" date="2019-04" db="EMBL/GenBank/DDBJ databases">
        <title>Azoarcus rhizosphaerae sp. nov. isolated from rhizosphere of Ficus religiosa.</title>
        <authorList>
            <person name="Lin S.-Y."/>
            <person name="Hameed A."/>
            <person name="Hsu Y.-H."/>
            <person name="Young C.-C."/>
        </authorList>
    </citation>
    <scope>NUCLEOTIDE SEQUENCE [LARGE SCALE GENOMIC DNA]</scope>
    <source>
        <strain evidence="3 4">CC-YHH848</strain>
    </source>
</reference>
<dbReference type="InterPro" id="IPR011723">
    <property type="entry name" value="Znf/thioredoxin_put"/>
</dbReference>
<accession>A0A4S4APY3</accession>
<dbReference type="Pfam" id="PF11906">
    <property type="entry name" value="DUF3426"/>
    <property type="match status" value="1"/>
</dbReference>
<feature type="region of interest" description="Disordered" evidence="1">
    <location>
        <begin position="163"/>
        <end position="190"/>
    </location>
</feature>
<dbReference type="OrthoDB" id="5294582at2"/>